<protein>
    <submittedName>
        <fullName evidence="2">Uncharacterized protein</fullName>
    </submittedName>
</protein>
<accession>A0A834Y3Z3</accession>
<gene>
    <name evidence="2" type="ORF">HCN44_006212</name>
</gene>
<comment type="caution">
    <text evidence="2">The sequence shown here is derived from an EMBL/GenBank/DDBJ whole genome shotgun (WGS) entry which is preliminary data.</text>
</comment>
<evidence type="ECO:0000256" key="1">
    <source>
        <dbReference type="SAM" id="SignalP"/>
    </source>
</evidence>
<name>A0A834Y3Z3_APHGI</name>
<reference evidence="2 3" key="1">
    <citation type="submission" date="2020-08" db="EMBL/GenBank/DDBJ databases">
        <title>Aphidius gifuensis genome sequencing and assembly.</title>
        <authorList>
            <person name="Du Z."/>
        </authorList>
    </citation>
    <scope>NUCLEOTIDE SEQUENCE [LARGE SCALE GENOMIC DNA]</scope>
    <source>
        <strain evidence="2">YNYX2018</strain>
        <tissue evidence="2">Adults</tissue>
    </source>
</reference>
<proteinExistence type="predicted"/>
<feature type="signal peptide" evidence="1">
    <location>
        <begin position="1"/>
        <end position="19"/>
    </location>
</feature>
<sequence>MNSLSFLVFLILGVSMTIAGRKYIAIPIDGLDVFELSPVVQQVQRLPRQTEAYVVHQNEPESQVPRIERSNSQIMDYVDFGAQTGNNGAFSWFADYPVNQ</sequence>
<dbReference type="Proteomes" id="UP000639338">
    <property type="component" value="Unassembled WGS sequence"/>
</dbReference>
<dbReference type="AlphaFoldDB" id="A0A834Y3Z3"/>
<dbReference type="EMBL" id="JACMRX010000001">
    <property type="protein sequence ID" value="KAF7997641.1"/>
    <property type="molecule type" value="Genomic_DNA"/>
</dbReference>
<organism evidence="2 3">
    <name type="scientific">Aphidius gifuensis</name>
    <name type="common">Parasitoid wasp</name>
    <dbReference type="NCBI Taxonomy" id="684658"/>
    <lineage>
        <taxon>Eukaryota</taxon>
        <taxon>Metazoa</taxon>
        <taxon>Ecdysozoa</taxon>
        <taxon>Arthropoda</taxon>
        <taxon>Hexapoda</taxon>
        <taxon>Insecta</taxon>
        <taxon>Pterygota</taxon>
        <taxon>Neoptera</taxon>
        <taxon>Endopterygota</taxon>
        <taxon>Hymenoptera</taxon>
        <taxon>Apocrita</taxon>
        <taxon>Ichneumonoidea</taxon>
        <taxon>Braconidae</taxon>
        <taxon>Aphidiinae</taxon>
        <taxon>Aphidius</taxon>
    </lineage>
</organism>
<keyword evidence="3" id="KW-1185">Reference proteome</keyword>
<evidence type="ECO:0000313" key="2">
    <source>
        <dbReference type="EMBL" id="KAF7997641.1"/>
    </source>
</evidence>
<keyword evidence="1" id="KW-0732">Signal</keyword>
<dbReference type="OrthoDB" id="8191503at2759"/>
<feature type="chain" id="PRO_5032528116" evidence="1">
    <location>
        <begin position="20"/>
        <end position="100"/>
    </location>
</feature>
<evidence type="ECO:0000313" key="3">
    <source>
        <dbReference type="Proteomes" id="UP000639338"/>
    </source>
</evidence>